<dbReference type="Gene3D" id="3.40.190.10">
    <property type="entry name" value="Periplasmic binding protein-like II"/>
    <property type="match status" value="2"/>
</dbReference>
<reference evidence="2 3" key="1">
    <citation type="submission" date="2020-08" db="EMBL/GenBank/DDBJ databases">
        <title>A Genomic Blueprint of the Chicken Gut Microbiome.</title>
        <authorList>
            <person name="Gilroy R."/>
            <person name="Ravi A."/>
            <person name="Getino M."/>
            <person name="Pursley I."/>
            <person name="Horton D.L."/>
            <person name="Alikhan N.-F."/>
            <person name="Baker D."/>
            <person name="Gharbi K."/>
            <person name="Hall N."/>
            <person name="Watson M."/>
            <person name="Adriaenssens E.M."/>
            <person name="Foster-Nyarko E."/>
            <person name="Jarju S."/>
            <person name="Secka A."/>
            <person name="Antonio M."/>
            <person name="Oren A."/>
            <person name="Chaudhuri R."/>
            <person name="La Ragione R.M."/>
            <person name="Hildebrand F."/>
            <person name="Pallen M.J."/>
        </authorList>
    </citation>
    <scope>NUCLEOTIDE SEQUENCE [LARGE SCALE GENOMIC DNA]</scope>
    <source>
        <strain evidence="2 3">Re1</strain>
    </source>
</reference>
<keyword evidence="1" id="KW-0732">Signal</keyword>
<evidence type="ECO:0000313" key="3">
    <source>
        <dbReference type="Proteomes" id="UP000611521"/>
    </source>
</evidence>
<dbReference type="EMBL" id="JACSPX010000001">
    <property type="protein sequence ID" value="MBD8012066.1"/>
    <property type="molecule type" value="Genomic_DNA"/>
</dbReference>
<dbReference type="PANTHER" id="PTHR30006">
    <property type="entry name" value="THIAMINE-BINDING PERIPLASMIC PROTEIN-RELATED"/>
    <property type="match status" value="1"/>
</dbReference>
<protein>
    <submittedName>
        <fullName evidence="2">ABC transporter substrate-binding protein</fullName>
    </submittedName>
</protein>
<evidence type="ECO:0000313" key="2">
    <source>
        <dbReference type="EMBL" id="MBD8012066.1"/>
    </source>
</evidence>
<dbReference type="Pfam" id="PF13531">
    <property type="entry name" value="SBP_bac_11"/>
    <property type="match status" value="1"/>
</dbReference>
<gene>
    <name evidence="2" type="ORF">H9633_07105</name>
</gene>
<keyword evidence="3" id="KW-1185">Reference proteome</keyword>
<sequence>MLTATPPRPRARGTVIVRGAARVAVTAMGAALVLTGCTPSSAPPAPDADAPALGIPDDEYSLKALIAAAEKEDPIVVYDVSGKIVDIAAAFTAEYGVKATGVKAKANEQQEIMTREAQSGNVQGDVYLMTDEPAVSAELIPSKAATSWFPPSGFDEVPEQYRSPLAITTEIDAWTYNTETYGDTCPVDNMWALTDAEWKGRVALSDPLLRADFLYWVNQMQTHADDEVAAAYQEHFSKTIDTSEQSATAQWLAALGANEPILKQSGGDVAEAIGASGQAAPPVGMVSTAEYRSNADAGYHLGLCEGITPWLGRSYTKVAVIATGTSSPNASKLFVQYLLTEKGIGPQLVDGKFSTNAAIAASDAEPSGIAQSRDQVFDPDPATAADDHSTLAEWQDLWTLHGR</sequence>
<organism evidence="2 3">
    <name type="scientific">Microbacterium commune</name>
    <dbReference type="NCBI Taxonomy" id="2762219"/>
    <lineage>
        <taxon>Bacteria</taxon>
        <taxon>Bacillati</taxon>
        <taxon>Actinomycetota</taxon>
        <taxon>Actinomycetes</taxon>
        <taxon>Micrococcales</taxon>
        <taxon>Microbacteriaceae</taxon>
        <taxon>Microbacterium</taxon>
    </lineage>
</organism>
<comment type="caution">
    <text evidence="2">The sequence shown here is derived from an EMBL/GenBank/DDBJ whole genome shotgun (WGS) entry which is preliminary data.</text>
</comment>
<dbReference type="RefSeq" id="WP_191712597.1">
    <property type="nucleotide sequence ID" value="NZ_JACSPX010000001.1"/>
</dbReference>
<accession>A0ABR8W5Z6</accession>
<proteinExistence type="predicted"/>
<dbReference type="SUPFAM" id="SSF53850">
    <property type="entry name" value="Periplasmic binding protein-like II"/>
    <property type="match status" value="1"/>
</dbReference>
<dbReference type="Proteomes" id="UP000611521">
    <property type="component" value="Unassembled WGS sequence"/>
</dbReference>
<evidence type="ECO:0000256" key="1">
    <source>
        <dbReference type="ARBA" id="ARBA00022729"/>
    </source>
</evidence>
<name>A0ABR8W5Z6_9MICO</name>
<dbReference type="PANTHER" id="PTHR30006:SF25">
    <property type="entry name" value="PHOSPHOGLYCERATE TRANSPORT REGULATORY PROTEIN PGTC"/>
    <property type="match status" value="1"/>
</dbReference>